<feature type="transmembrane region" description="Helical" evidence="6">
    <location>
        <begin position="51"/>
        <end position="74"/>
    </location>
</feature>
<name>A0ABP7E6A1_9STAP</name>
<dbReference type="EMBL" id="BAABCK010000004">
    <property type="protein sequence ID" value="GAA3714368.1"/>
    <property type="molecule type" value="Genomic_DNA"/>
</dbReference>
<dbReference type="Gene3D" id="1.20.1250.20">
    <property type="entry name" value="MFS general substrate transporter like domains"/>
    <property type="match status" value="1"/>
</dbReference>
<proteinExistence type="predicted"/>
<feature type="transmembrane region" description="Helical" evidence="6">
    <location>
        <begin position="252"/>
        <end position="275"/>
    </location>
</feature>
<feature type="transmembrane region" description="Helical" evidence="6">
    <location>
        <begin position="217"/>
        <end position="240"/>
    </location>
</feature>
<dbReference type="PROSITE" id="PS50850">
    <property type="entry name" value="MFS"/>
    <property type="match status" value="1"/>
</dbReference>
<dbReference type="PANTHER" id="PTHR23523">
    <property type="match status" value="1"/>
</dbReference>
<protein>
    <submittedName>
        <fullName evidence="8">CynX/NimT family MFS transporter</fullName>
    </submittedName>
</protein>
<feature type="domain" description="Major facilitator superfamily (MFS) profile" evidence="7">
    <location>
        <begin position="16"/>
        <end position="397"/>
    </location>
</feature>
<evidence type="ECO:0000313" key="9">
    <source>
        <dbReference type="Proteomes" id="UP001500920"/>
    </source>
</evidence>
<evidence type="ECO:0000259" key="7">
    <source>
        <dbReference type="PROSITE" id="PS50850"/>
    </source>
</evidence>
<dbReference type="InterPro" id="IPR020846">
    <property type="entry name" value="MFS_dom"/>
</dbReference>
<evidence type="ECO:0000256" key="4">
    <source>
        <dbReference type="ARBA" id="ARBA00022989"/>
    </source>
</evidence>
<evidence type="ECO:0000256" key="1">
    <source>
        <dbReference type="ARBA" id="ARBA00004651"/>
    </source>
</evidence>
<evidence type="ECO:0000313" key="8">
    <source>
        <dbReference type="EMBL" id="GAA3714368.1"/>
    </source>
</evidence>
<keyword evidence="4 6" id="KW-1133">Transmembrane helix</keyword>
<gene>
    <name evidence="8" type="ORF">GCM10022378_01380</name>
</gene>
<dbReference type="InterPro" id="IPR052524">
    <property type="entry name" value="MFS_Cyanate_Porter"/>
</dbReference>
<dbReference type="InterPro" id="IPR036259">
    <property type="entry name" value="MFS_trans_sf"/>
</dbReference>
<feature type="transmembrane region" description="Helical" evidence="6">
    <location>
        <begin position="143"/>
        <end position="164"/>
    </location>
</feature>
<organism evidence="8 9">
    <name type="scientific">Salinicoccus jeotgali</name>
    <dbReference type="NCBI Taxonomy" id="381634"/>
    <lineage>
        <taxon>Bacteria</taxon>
        <taxon>Bacillati</taxon>
        <taxon>Bacillota</taxon>
        <taxon>Bacilli</taxon>
        <taxon>Bacillales</taxon>
        <taxon>Staphylococcaceae</taxon>
        <taxon>Salinicoccus</taxon>
    </lineage>
</organism>
<evidence type="ECO:0000256" key="5">
    <source>
        <dbReference type="ARBA" id="ARBA00023136"/>
    </source>
</evidence>
<feature type="transmembrane region" description="Helical" evidence="6">
    <location>
        <begin position="307"/>
        <end position="329"/>
    </location>
</feature>
<comment type="subcellular location">
    <subcellularLocation>
        <location evidence="1">Cell membrane</location>
        <topology evidence="1">Multi-pass membrane protein</topology>
    </subcellularLocation>
</comment>
<dbReference type="RefSeq" id="WP_344700700.1">
    <property type="nucleotide sequence ID" value="NZ_BAABCK010000004.1"/>
</dbReference>
<keyword evidence="2" id="KW-0813">Transport</keyword>
<dbReference type="PANTHER" id="PTHR23523:SF2">
    <property type="entry name" value="2-NITROIMIDAZOLE TRANSPORTER"/>
    <property type="match status" value="1"/>
</dbReference>
<feature type="transmembrane region" description="Helical" evidence="6">
    <location>
        <begin position="86"/>
        <end position="103"/>
    </location>
</feature>
<dbReference type="CDD" id="cd17339">
    <property type="entry name" value="MFS_NIMT_CynX_like"/>
    <property type="match status" value="1"/>
</dbReference>
<accession>A0ABP7E6A1</accession>
<dbReference type="Pfam" id="PF07690">
    <property type="entry name" value="MFS_1"/>
    <property type="match status" value="1"/>
</dbReference>
<feature type="transmembrane region" description="Helical" evidence="6">
    <location>
        <begin position="109"/>
        <end position="131"/>
    </location>
</feature>
<comment type="caution">
    <text evidence="8">The sequence shown here is derived from an EMBL/GenBank/DDBJ whole genome shotgun (WGS) entry which is preliminary data.</text>
</comment>
<feature type="transmembrane region" description="Helical" evidence="6">
    <location>
        <begin position="349"/>
        <end position="365"/>
    </location>
</feature>
<evidence type="ECO:0000256" key="6">
    <source>
        <dbReference type="SAM" id="Phobius"/>
    </source>
</evidence>
<evidence type="ECO:0000256" key="3">
    <source>
        <dbReference type="ARBA" id="ARBA00022692"/>
    </source>
</evidence>
<feature type="transmembrane region" description="Helical" evidence="6">
    <location>
        <begin position="371"/>
        <end position="391"/>
    </location>
</feature>
<feature type="transmembrane region" description="Helical" evidence="6">
    <location>
        <begin position="282"/>
        <end position="301"/>
    </location>
</feature>
<dbReference type="InterPro" id="IPR011701">
    <property type="entry name" value="MFS"/>
</dbReference>
<sequence length="400" mass="42346">MDRNGRSYGSKFGSKRNWLLVIGIILVGANLRGPLTSVGVLIPFIREDLAISNAVAGAITTLPLLAFALLSPIAPKIANRIGMERTVALSLVILIAGIAVRSISGINFLFLGTFFIGLAISVGNVLIPGIIKVKFPYKIGLMMGIYAIFMNVFGALGSGVSAPLASMGNFGWQGSLGMWLILAAVSLLVWLPQLKEKEDRQAGVKKDKDSSLLRSPLAWKITIFMGSQSLIFYTLVTWLPDILQQNGYDSNAAGWMVFLMQFAIIPVTFVVPVVAEKMKNQVALSFMTGALFITGLAGLLQGSALLVPLWAILIGVAAGSAFSLSMMFFTLRTKDGKEAATLSGMAQSFGYLLAAVGPVLVGALHDITGGWTLPLTLLIALAVIILIVGTASGKKGQVTA</sequence>
<feature type="transmembrane region" description="Helical" evidence="6">
    <location>
        <begin position="170"/>
        <end position="191"/>
    </location>
</feature>
<dbReference type="Proteomes" id="UP001500920">
    <property type="component" value="Unassembled WGS sequence"/>
</dbReference>
<feature type="transmembrane region" description="Helical" evidence="6">
    <location>
        <begin position="20"/>
        <end position="45"/>
    </location>
</feature>
<keyword evidence="9" id="KW-1185">Reference proteome</keyword>
<keyword evidence="5 6" id="KW-0472">Membrane</keyword>
<reference evidence="9" key="1">
    <citation type="journal article" date="2019" name="Int. J. Syst. Evol. Microbiol.">
        <title>The Global Catalogue of Microorganisms (GCM) 10K type strain sequencing project: providing services to taxonomists for standard genome sequencing and annotation.</title>
        <authorList>
            <consortium name="The Broad Institute Genomics Platform"/>
            <consortium name="The Broad Institute Genome Sequencing Center for Infectious Disease"/>
            <person name="Wu L."/>
            <person name="Ma J."/>
        </authorList>
    </citation>
    <scope>NUCLEOTIDE SEQUENCE [LARGE SCALE GENOMIC DNA]</scope>
    <source>
        <strain evidence="9">JCM 16981</strain>
    </source>
</reference>
<evidence type="ECO:0000256" key="2">
    <source>
        <dbReference type="ARBA" id="ARBA00022448"/>
    </source>
</evidence>
<keyword evidence="3 6" id="KW-0812">Transmembrane</keyword>
<dbReference type="SUPFAM" id="SSF103473">
    <property type="entry name" value="MFS general substrate transporter"/>
    <property type="match status" value="1"/>
</dbReference>